<dbReference type="GO" id="GO:0005829">
    <property type="term" value="C:cytosol"/>
    <property type="evidence" value="ECO:0007669"/>
    <property type="project" value="TreeGrafter"/>
</dbReference>
<dbReference type="Pfam" id="PF02879">
    <property type="entry name" value="PGM_PMM_II"/>
    <property type="match status" value="1"/>
</dbReference>
<evidence type="ECO:0000256" key="9">
    <source>
        <dbReference type="ARBA" id="ARBA00022679"/>
    </source>
</evidence>
<dbReference type="InterPro" id="IPR017853">
    <property type="entry name" value="GH"/>
</dbReference>
<evidence type="ECO:0000259" key="17">
    <source>
        <dbReference type="Pfam" id="PF02878"/>
    </source>
</evidence>
<evidence type="ECO:0000256" key="2">
    <source>
        <dbReference type="ARBA" id="ARBA00000443"/>
    </source>
</evidence>
<dbReference type="InterPro" id="IPR005844">
    <property type="entry name" value="A-D-PHexomutase_a/b/a-I"/>
</dbReference>
<comment type="similarity">
    <text evidence="4 16">Belongs to the disproportionating enzyme family.</text>
</comment>
<dbReference type="InterPro" id="IPR003385">
    <property type="entry name" value="Glyco_hydro_77"/>
</dbReference>
<dbReference type="InterPro" id="IPR005841">
    <property type="entry name" value="Alpha-D-phosphohexomutase_SF"/>
</dbReference>
<keyword evidence="11" id="KW-0460">Magnesium</keyword>
<dbReference type="FunFam" id="3.30.310.50:FF:000002">
    <property type="entry name" value="Phosphoglucomutase 5"/>
    <property type="match status" value="1"/>
</dbReference>
<comment type="similarity">
    <text evidence="5">Belongs to the phosphohexose mutase family.</text>
</comment>
<dbReference type="InterPro" id="IPR036900">
    <property type="entry name" value="A-D-PHexomutase_C_sf"/>
</dbReference>
<keyword evidence="8 16" id="KW-0328">Glycosyltransferase</keyword>
<evidence type="ECO:0000313" key="21">
    <source>
        <dbReference type="Proteomes" id="UP000198728"/>
    </source>
</evidence>
<evidence type="ECO:0000256" key="5">
    <source>
        <dbReference type="ARBA" id="ARBA00010231"/>
    </source>
</evidence>
<dbReference type="PANTHER" id="PTHR22573">
    <property type="entry name" value="PHOSPHOHEXOMUTASE FAMILY MEMBER"/>
    <property type="match status" value="1"/>
</dbReference>
<evidence type="ECO:0000256" key="3">
    <source>
        <dbReference type="ARBA" id="ARBA00001946"/>
    </source>
</evidence>
<dbReference type="SUPFAM" id="SSF55957">
    <property type="entry name" value="Phosphoglucomutase, C-terminal domain"/>
    <property type="match status" value="1"/>
</dbReference>
<keyword evidence="13 16" id="KW-0119">Carbohydrate metabolism</keyword>
<dbReference type="GO" id="GO:0004614">
    <property type="term" value="F:phosphoglucomutase activity"/>
    <property type="evidence" value="ECO:0007669"/>
    <property type="project" value="UniProtKB-EC"/>
</dbReference>
<keyword evidence="12" id="KW-0413">Isomerase</keyword>
<evidence type="ECO:0000256" key="8">
    <source>
        <dbReference type="ARBA" id="ARBA00022676"/>
    </source>
</evidence>
<dbReference type="NCBIfam" id="NF005737">
    <property type="entry name" value="PRK07564.1-1"/>
    <property type="match status" value="1"/>
</dbReference>
<dbReference type="EC" id="2.4.1.25" evidence="16"/>
<organism evidence="20 21">
    <name type="scientific">Tropicimonas isoalkanivorans</name>
    <dbReference type="NCBI Taxonomy" id="441112"/>
    <lineage>
        <taxon>Bacteria</taxon>
        <taxon>Pseudomonadati</taxon>
        <taxon>Pseudomonadota</taxon>
        <taxon>Alphaproteobacteria</taxon>
        <taxon>Rhodobacterales</taxon>
        <taxon>Roseobacteraceae</taxon>
        <taxon>Tropicimonas</taxon>
    </lineage>
</organism>
<dbReference type="AlphaFoldDB" id="A0A1I1P5X3"/>
<feature type="domain" description="Alpha-D-phosphohexomutase alpha/beta/alpha" evidence="18">
    <location>
        <begin position="832"/>
        <end position="927"/>
    </location>
</feature>
<proteinExistence type="inferred from homology"/>
<evidence type="ECO:0000256" key="15">
    <source>
        <dbReference type="ARBA" id="ARBA00031501"/>
    </source>
</evidence>
<keyword evidence="7" id="KW-0597">Phosphoprotein</keyword>
<keyword evidence="21" id="KW-1185">Reference proteome</keyword>
<evidence type="ECO:0000256" key="14">
    <source>
        <dbReference type="ARBA" id="ARBA00031423"/>
    </source>
</evidence>
<dbReference type="Gene3D" id="3.30.310.50">
    <property type="entry name" value="Alpha-D-phosphohexomutase, C-terminal domain"/>
    <property type="match status" value="1"/>
</dbReference>
<dbReference type="Gene3D" id="3.40.120.10">
    <property type="entry name" value="Alpha-D-Glucose-1,6-Bisphosphate, subunit A, domain 3"/>
    <property type="match status" value="3"/>
</dbReference>
<keyword evidence="10" id="KW-0479">Metal-binding</keyword>
<comment type="cofactor">
    <cofactor evidence="3">
        <name>Mg(2+)</name>
        <dbReference type="ChEBI" id="CHEBI:18420"/>
    </cofactor>
</comment>
<evidence type="ECO:0000256" key="16">
    <source>
        <dbReference type="RuleBase" id="RU361207"/>
    </source>
</evidence>
<dbReference type="FunFam" id="3.40.120.10:FF:000005">
    <property type="entry name" value="Phosphoglucomutase 5"/>
    <property type="match status" value="1"/>
</dbReference>
<evidence type="ECO:0000256" key="4">
    <source>
        <dbReference type="ARBA" id="ARBA00005684"/>
    </source>
</evidence>
<dbReference type="PANTHER" id="PTHR22573:SF2">
    <property type="entry name" value="PHOSPHOGLUCOMUTASE"/>
    <property type="match status" value="1"/>
</dbReference>
<dbReference type="Gene3D" id="3.20.20.80">
    <property type="entry name" value="Glycosidases"/>
    <property type="match status" value="1"/>
</dbReference>
<dbReference type="InterPro" id="IPR005845">
    <property type="entry name" value="A-D-PHexomutase_a/b/a-II"/>
</dbReference>
<evidence type="ECO:0000256" key="13">
    <source>
        <dbReference type="ARBA" id="ARBA00023277"/>
    </source>
</evidence>
<evidence type="ECO:0000256" key="6">
    <source>
        <dbReference type="ARBA" id="ARBA00020295"/>
    </source>
</evidence>
<dbReference type="SUPFAM" id="SSF51445">
    <property type="entry name" value="(Trans)glycosidases"/>
    <property type="match status" value="1"/>
</dbReference>
<dbReference type="NCBIfam" id="TIGR00217">
    <property type="entry name" value="malQ"/>
    <property type="match status" value="1"/>
</dbReference>
<dbReference type="Pfam" id="PF02880">
    <property type="entry name" value="PGM_PMM_III"/>
    <property type="match status" value="1"/>
</dbReference>
<dbReference type="Pfam" id="PF02446">
    <property type="entry name" value="Glyco_hydro_77"/>
    <property type="match status" value="1"/>
</dbReference>
<dbReference type="EMBL" id="FOLG01000014">
    <property type="protein sequence ID" value="SFD05012.1"/>
    <property type="molecule type" value="Genomic_DNA"/>
</dbReference>
<gene>
    <name evidence="20" type="ORF">SAMN04488094_1142</name>
</gene>
<evidence type="ECO:0000256" key="12">
    <source>
        <dbReference type="ARBA" id="ARBA00023235"/>
    </source>
</evidence>
<name>A0A1I1P5X3_9RHOB</name>
<comment type="catalytic activity">
    <reaction evidence="1 16">
        <text>Transfers a segment of a (1-&gt;4)-alpha-D-glucan to a new position in an acceptor, which may be glucose or a (1-&gt;4)-alpha-D-glucan.</text>
        <dbReference type="EC" id="2.4.1.25"/>
    </reaction>
</comment>
<dbReference type="FunFam" id="3.40.120.10:FF:000004">
    <property type="entry name" value="Phosphoglucomutase 5"/>
    <property type="match status" value="1"/>
</dbReference>
<feature type="domain" description="Alpha-D-phosphohexomutase alpha/beta/alpha" evidence="19">
    <location>
        <begin position="936"/>
        <end position="1048"/>
    </location>
</feature>
<dbReference type="PROSITE" id="PS00710">
    <property type="entry name" value="PGM_PMM"/>
    <property type="match status" value="1"/>
</dbReference>
<dbReference type="Pfam" id="PF02878">
    <property type="entry name" value="PGM_PMM_I"/>
    <property type="match status" value="1"/>
</dbReference>
<evidence type="ECO:0000256" key="10">
    <source>
        <dbReference type="ARBA" id="ARBA00022723"/>
    </source>
</evidence>
<dbReference type="OrthoDB" id="9763489at2"/>
<dbReference type="SUPFAM" id="SSF53738">
    <property type="entry name" value="Phosphoglucomutase, first 3 domains"/>
    <property type="match status" value="3"/>
</dbReference>
<dbReference type="GO" id="GO:0005975">
    <property type="term" value="P:carbohydrate metabolic process"/>
    <property type="evidence" value="ECO:0007669"/>
    <property type="project" value="InterPro"/>
</dbReference>
<evidence type="ECO:0000259" key="18">
    <source>
        <dbReference type="Pfam" id="PF02879"/>
    </source>
</evidence>
<dbReference type="InterPro" id="IPR045244">
    <property type="entry name" value="PGM"/>
</dbReference>
<comment type="catalytic activity">
    <reaction evidence="2">
        <text>alpha-D-glucose 1-phosphate = alpha-D-glucose 6-phosphate</text>
        <dbReference type="Rhea" id="RHEA:23536"/>
        <dbReference type="ChEBI" id="CHEBI:58225"/>
        <dbReference type="ChEBI" id="CHEBI:58601"/>
        <dbReference type="EC" id="5.4.2.2"/>
    </reaction>
</comment>
<dbReference type="GO" id="GO:0004134">
    <property type="term" value="F:4-alpha-glucanotransferase activity"/>
    <property type="evidence" value="ECO:0007669"/>
    <property type="project" value="UniProtKB-EC"/>
</dbReference>
<evidence type="ECO:0000256" key="7">
    <source>
        <dbReference type="ARBA" id="ARBA00022553"/>
    </source>
</evidence>
<dbReference type="STRING" id="441112.SAMN04488094_1142"/>
<dbReference type="Proteomes" id="UP000198728">
    <property type="component" value="Unassembled WGS sequence"/>
</dbReference>
<dbReference type="InterPro" id="IPR005846">
    <property type="entry name" value="A-D-PHexomutase_a/b/a-III"/>
</dbReference>
<dbReference type="Pfam" id="PF24947">
    <property type="entry name" value="PGM1_C_vert_fung"/>
    <property type="match status" value="1"/>
</dbReference>
<sequence length="1184" mass="128037">MDTATRELAHVAGIYADFWDQTGNRVETSEATARALLAAMALPAVDEAEAEQTLQRWRAAEDARALPRWLIVEPGRETRHDLSRPVADGFLALEDGTKVPLASGDALDLPAVPLGIHRIVLDDQETTLLAAPACLPLPEPGWGVTLPLYGLRTEDEGGLGDYADLKRAVEGLGSFGADFVGLNPVHAGFPTDPNDFSPYSPSHRRRFNIMHIALDGKRTDGEGALIDYPGTMKSLRANLDEAFAAFEADGGDAEFDAWLAKEGESLQRFATYQALADLHGPYWCQWPDALTDPTAPEVAEFRGANPEAVRFHAWLQWLAEKQLSNVAAAAQAQGMRYGLYLDLAVGTHPHGAETWSEPYCFARGVSLGAPPDAFSPDGQTWALAPFNPHRLAEVHFRPFAETLRRQLRYAGLLRIDHVLGFERAFWAPDGGDLPGAYVAMPRDALLAVVRIEATRAGATVVGEDLGNIPDGLQEALVTSGMLGCRVAMFEQHHHGHFRRPDEYTEAALASFGTHDLPTWKGWRQGRDIEVRHEIGILSDEDAHNGLDWRRGEVRGFDALTGSDPANLDDMHRLLGSVRSRLVALQIEDILGLTEQANLPGTIDSHPNWRRRLPVPAAAFGSHPSIARAAYIMKQTGRQEDDMDRITVETQPIEGQKPGTSGLRKKTSVFMEPRYLENFVQAIFTGIGGVAGKTLVLGGDGRYFNDRAAQVILRMAAAQGASRIIVGQNALMSTPAASNMIRKRQTDGGIIMSASHNPGGPDEDFGVKFNTPNGGPAPEEVTNRIFEATKTLDSYDILVTDDVDLSEVGETQLGDMVVEVVDPVVDYAALMDSLFDFDAIAKLFQSGFRIRYDAMHAVTGPYAKAILEERLGAPAGSVVNAVPSPDFGGGHPDPNPIWAKDLMDLMYSDDAPDFGAASDGDGDRNMIVGRAAYVTPSDSLAVLAANAHLAPGYSGGLKGVARSMPTSGAVDRVAAKRGLDCYETPTGWKFFGNLLDAGRATLCGEESAGTGSDHVREKDGLWAVLLWLNILAETGKSVQQMLDDHWTEFGRNYYSRHDYEGVDAAAAEGLMNALRAQFDTLPGKSFAGRTVASADEFSYDDPVDGSHSAGQGIRISFEGGGRAVFRLSGTGTVGATLRVYLEDVCEDPDQMHKDPQEALADIIAAAEEIAGIKERTGRAEPDVRT</sequence>
<evidence type="ECO:0000313" key="20">
    <source>
        <dbReference type="EMBL" id="SFD05012.1"/>
    </source>
</evidence>
<evidence type="ECO:0000259" key="19">
    <source>
        <dbReference type="Pfam" id="PF02880"/>
    </source>
</evidence>
<dbReference type="GO" id="GO:0000287">
    <property type="term" value="F:magnesium ion binding"/>
    <property type="evidence" value="ECO:0007669"/>
    <property type="project" value="InterPro"/>
</dbReference>
<evidence type="ECO:0000256" key="11">
    <source>
        <dbReference type="ARBA" id="ARBA00022842"/>
    </source>
</evidence>
<dbReference type="InterPro" id="IPR016066">
    <property type="entry name" value="A-D-PHexomutase_CS"/>
</dbReference>
<protein>
    <recommendedName>
        <fullName evidence="6 16">4-alpha-glucanotransferase</fullName>
        <ecNumber evidence="16">2.4.1.25</ecNumber>
    </recommendedName>
    <alternativeName>
        <fullName evidence="14 16">Amylomaltase</fullName>
    </alternativeName>
    <alternativeName>
        <fullName evidence="15 16">Disproportionating enzyme</fullName>
    </alternativeName>
</protein>
<reference evidence="20 21" key="1">
    <citation type="submission" date="2016-10" db="EMBL/GenBank/DDBJ databases">
        <authorList>
            <person name="de Groot N.N."/>
        </authorList>
    </citation>
    <scope>NUCLEOTIDE SEQUENCE [LARGE SCALE GENOMIC DNA]</scope>
    <source>
        <strain evidence="20 21">DSM 19548</strain>
    </source>
</reference>
<keyword evidence="9 16" id="KW-0808">Transferase</keyword>
<feature type="domain" description="Alpha-D-phosphohexomutase alpha/beta/alpha" evidence="17">
    <location>
        <begin position="655"/>
        <end position="794"/>
    </location>
</feature>
<dbReference type="PRINTS" id="PR00509">
    <property type="entry name" value="PGMPMM"/>
</dbReference>
<dbReference type="InterPro" id="IPR016055">
    <property type="entry name" value="A-D-PHexomutase_a/b/a-I/II/III"/>
</dbReference>
<accession>A0A1I1P5X3</accession>
<evidence type="ECO:0000256" key="1">
    <source>
        <dbReference type="ARBA" id="ARBA00000439"/>
    </source>
</evidence>